<dbReference type="KEGG" id="kco:BWI95_02680"/>
<keyword evidence="2" id="KW-1185">Reference proteome</keyword>
<sequence length="243" mass="27688">MLHAILNSKARRVDVSAKAAQSWRSVFQNYEDLLTAAFWGRISYLSQEAIQALLSSLLATDTGPWGKFESLTFWPKYPFPDVLDSAVAPWINEKDKYAEPDVVLTFEHATLMVEVKPPEGGQQYQQQWCKEIYAWKNSEEAQQALHFFAVGNLPREATLLFDNLKALFKEVTFYGAEWREVRAKMEHPVSGWPTEQDQRIVADCLRALELYGIRAPLLPWQPFLSSLHHADLSAGFPSLQGKS</sequence>
<dbReference type="AlphaFoldDB" id="A0A807LDS4"/>
<proteinExistence type="predicted"/>
<name>A0A807LDS4_9ENTR</name>
<dbReference type="EMBL" id="CP019445">
    <property type="protein sequence ID" value="APZ04048.1"/>
    <property type="molecule type" value="Genomic_DNA"/>
</dbReference>
<dbReference type="Proteomes" id="UP000187148">
    <property type="component" value="Chromosome"/>
</dbReference>
<protein>
    <submittedName>
        <fullName evidence="1">Uncharacterized protein</fullName>
    </submittedName>
</protein>
<evidence type="ECO:0000313" key="1">
    <source>
        <dbReference type="EMBL" id="APZ04048.1"/>
    </source>
</evidence>
<dbReference type="RefSeq" id="WP_076768960.1">
    <property type="nucleotide sequence ID" value="NZ_CP019445.1"/>
</dbReference>
<evidence type="ECO:0000313" key="2">
    <source>
        <dbReference type="Proteomes" id="UP000187148"/>
    </source>
</evidence>
<gene>
    <name evidence="1" type="ORF">BWI95_02680</name>
</gene>
<reference evidence="1 2" key="1">
    <citation type="submission" date="2017-01" db="EMBL/GenBank/DDBJ databases">
        <authorList>
            <person name="Cao J.-M."/>
        </authorList>
    </citation>
    <scope>NUCLEOTIDE SEQUENCE [LARGE SCALE GENOMIC DNA]</scope>
    <source>
        <strain evidence="1 2">888-76</strain>
    </source>
</reference>
<organism evidence="1 2">
    <name type="scientific">Kosakonia cowanii JCM 10956 = DSM 18146</name>
    <dbReference type="NCBI Taxonomy" id="1300165"/>
    <lineage>
        <taxon>Bacteria</taxon>
        <taxon>Pseudomonadati</taxon>
        <taxon>Pseudomonadota</taxon>
        <taxon>Gammaproteobacteria</taxon>
        <taxon>Enterobacterales</taxon>
        <taxon>Enterobacteriaceae</taxon>
        <taxon>Kosakonia</taxon>
    </lineage>
</organism>
<accession>A0A807LDS4</accession>